<reference evidence="2" key="1">
    <citation type="submission" date="2021-01" db="EMBL/GenBank/DDBJ databases">
        <title>Whole genome shotgun sequence of Actinoplanes ferrugineus NBRC 15555.</title>
        <authorList>
            <person name="Komaki H."/>
            <person name="Tamura T."/>
        </authorList>
    </citation>
    <scope>NUCLEOTIDE SEQUENCE</scope>
    <source>
        <strain evidence="2">NBRC 15555</strain>
    </source>
</reference>
<dbReference type="SUPFAM" id="SSF56112">
    <property type="entry name" value="Protein kinase-like (PK-like)"/>
    <property type="match status" value="1"/>
</dbReference>
<dbReference type="RefSeq" id="WP_203820666.1">
    <property type="nucleotide sequence ID" value="NZ_BAAABP010000015.1"/>
</dbReference>
<dbReference type="Pfam" id="PF01636">
    <property type="entry name" value="APH"/>
    <property type="match status" value="1"/>
</dbReference>
<protein>
    <recommendedName>
        <fullName evidence="1">Aminoglycoside phosphotransferase domain-containing protein</fullName>
    </recommendedName>
</protein>
<sequence>MDVDKSARMRWGQLPADVRAGVETVLGSPVLSAQSQAGGFSNGTADRVRTRSGSTAFVKAISTAMNAGAADLHRREARITAALPCGVPAPRLLGVYDDGNWVALALQDIEGHNPALPWHEPDLHAALDMLTRLAELVTPCPITAVPPAGEVLAEPFAGWDRIAAYPPDDLDPWAAQHLPVLRRLAADALGAVQGDTLVHYDVRADNLLIDAAGKVTLVDWPWACRGAAWLDTVMLLGTVYMYGGHDVETLLSRSVTSQAEPQNVTAVLVAQASYALDAARLVPPVGMGQLRAFQRGKADALLRWVRRRLDG</sequence>
<dbReference type="AlphaFoldDB" id="A0A919J6M8"/>
<accession>A0A919J6M8</accession>
<proteinExistence type="predicted"/>
<dbReference type="InterPro" id="IPR011009">
    <property type="entry name" value="Kinase-like_dom_sf"/>
</dbReference>
<dbReference type="EMBL" id="BOMM01000052">
    <property type="protein sequence ID" value="GIE14262.1"/>
    <property type="molecule type" value="Genomic_DNA"/>
</dbReference>
<dbReference type="Proteomes" id="UP000598174">
    <property type="component" value="Unassembled WGS sequence"/>
</dbReference>
<gene>
    <name evidence="2" type="ORF">Afe05nite_61020</name>
</gene>
<feature type="domain" description="Aminoglycoside phosphotransferase" evidence="1">
    <location>
        <begin position="38"/>
        <end position="240"/>
    </location>
</feature>
<dbReference type="Gene3D" id="3.90.1200.10">
    <property type="match status" value="1"/>
</dbReference>
<comment type="caution">
    <text evidence="2">The sequence shown here is derived from an EMBL/GenBank/DDBJ whole genome shotgun (WGS) entry which is preliminary data.</text>
</comment>
<name>A0A919J6M8_9ACTN</name>
<keyword evidence="3" id="KW-1185">Reference proteome</keyword>
<dbReference type="InterPro" id="IPR002575">
    <property type="entry name" value="Aminoglycoside_PTrfase"/>
</dbReference>
<evidence type="ECO:0000259" key="1">
    <source>
        <dbReference type="Pfam" id="PF01636"/>
    </source>
</evidence>
<organism evidence="2 3">
    <name type="scientific">Paractinoplanes ferrugineus</name>
    <dbReference type="NCBI Taxonomy" id="113564"/>
    <lineage>
        <taxon>Bacteria</taxon>
        <taxon>Bacillati</taxon>
        <taxon>Actinomycetota</taxon>
        <taxon>Actinomycetes</taxon>
        <taxon>Micromonosporales</taxon>
        <taxon>Micromonosporaceae</taxon>
        <taxon>Paractinoplanes</taxon>
    </lineage>
</organism>
<evidence type="ECO:0000313" key="2">
    <source>
        <dbReference type="EMBL" id="GIE14262.1"/>
    </source>
</evidence>
<evidence type="ECO:0000313" key="3">
    <source>
        <dbReference type="Proteomes" id="UP000598174"/>
    </source>
</evidence>